<gene>
    <name evidence="5" type="ORF">G1H10_12165</name>
</gene>
<dbReference type="FunFam" id="3.40.50.300:FF:000032">
    <property type="entry name" value="Export ABC transporter ATP-binding protein"/>
    <property type="match status" value="1"/>
</dbReference>
<proteinExistence type="predicted"/>
<evidence type="ECO:0000256" key="1">
    <source>
        <dbReference type="ARBA" id="ARBA00022448"/>
    </source>
</evidence>
<dbReference type="InterPro" id="IPR017911">
    <property type="entry name" value="MacB-like_ATP-bd"/>
</dbReference>
<evidence type="ECO:0000259" key="4">
    <source>
        <dbReference type="PROSITE" id="PS50893"/>
    </source>
</evidence>
<dbReference type="GO" id="GO:0005524">
    <property type="term" value="F:ATP binding"/>
    <property type="evidence" value="ECO:0007669"/>
    <property type="project" value="UniProtKB-KW"/>
</dbReference>
<evidence type="ECO:0000256" key="3">
    <source>
        <dbReference type="ARBA" id="ARBA00022840"/>
    </source>
</evidence>
<evidence type="ECO:0000313" key="6">
    <source>
        <dbReference type="Proteomes" id="UP000475214"/>
    </source>
</evidence>
<feature type="domain" description="ABC transporter" evidence="4">
    <location>
        <begin position="9"/>
        <end position="246"/>
    </location>
</feature>
<dbReference type="PANTHER" id="PTHR24220">
    <property type="entry name" value="IMPORT ATP-BINDING PROTEIN"/>
    <property type="match status" value="1"/>
</dbReference>
<keyword evidence="3 5" id="KW-0067">ATP-binding</keyword>
<accession>A0A6L9S8K4</accession>
<dbReference type="GO" id="GO:0022857">
    <property type="term" value="F:transmembrane transporter activity"/>
    <property type="evidence" value="ECO:0007669"/>
    <property type="project" value="TreeGrafter"/>
</dbReference>
<dbReference type="CDD" id="cd03255">
    <property type="entry name" value="ABC_MJ0796_LolCDE_FtsE"/>
    <property type="match status" value="1"/>
</dbReference>
<keyword evidence="6" id="KW-1185">Reference proteome</keyword>
<dbReference type="Pfam" id="PF00005">
    <property type="entry name" value="ABC_tran"/>
    <property type="match status" value="1"/>
</dbReference>
<dbReference type="RefSeq" id="WP_163737928.1">
    <property type="nucleotide sequence ID" value="NZ_JAAGOA010000007.1"/>
</dbReference>
<sequence length="253" mass="26870">MLATDHAAVELRGVTKDYGRGQARVRALDGVDVDFPTGSWTAVMGPSGSGKSTLLHCAAGLERADTGQVVLRGTEITRAPDAALTELRRADIGFVFQNFNLIGSLTAEQNVALPLRLAGVRVSKREIRATLTSVGLGDRARHRPRELSGGQQQRVAIARAMVARPPVLFADEPTGALDSSSARVVLDLLREMVTDTGQTIVMVTHDPLAASSADSVLFLSDGRIVDRAARPSAKDVADMLAGLEDGERHGREA</sequence>
<keyword evidence="2" id="KW-0547">Nucleotide-binding</keyword>
<dbReference type="GO" id="GO:0016887">
    <property type="term" value="F:ATP hydrolysis activity"/>
    <property type="evidence" value="ECO:0007669"/>
    <property type="project" value="InterPro"/>
</dbReference>
<dbReference type="InterPro" id="IPR017871">
    <property type="entry name" value="ABC_transporter-like_CS"/>
</dbReference>
<dbReference type="InterPro" id="IPR003593">
    <property type="entry name" value="AAA+_ATPase"/>
</dbReference>
<dbReference type="Proteomes" id="UP000475214">
    <property type="component" value="Unassembled WGS sequence"/>
</dbReference>
<reference evidence="5 6" key="1">
    <citation type="submission" date="2020-02" db="EMBL/GenBank/DDBJ databases">
        <authorList>
            <person name="Li X.-J."/>
            <person name="Han X.-M."/>
        </authorList>
    </citation>
    <scope>NUCLEOTIDE SEQUENCE [LARGE SCALE GENOMIC DNA]</scope>
    <source>
        <strain evidence="5 6">CCTCC AB 2017055</strain>
    </source>
</reference>
<protein>
    <submittedName>
        <fullName evidence="5">ABC transporter ATP-binding protein</fullName>
    </submittedName>
</protein>
<dbReference type="PANTHER" id="PTHR24220:SF685">
    <property type="entry name" value="ABC TRANSPORTER RELATED"/>
    <property type="match status" value="1"/>
</dbReference>
<dbReference type="SUPFAM" id="SSF52540">
    <property type="entry name" value="P-loop containing nucleoside triphosphate hydrolases"/>
    <property type="match status" value="1"/>
</dbReference>
<dbReference type="PROSITE" id="PS50893">
    <property type="entry name" value="ABC_TRANSPORTER_2"/>
    <property type="match status" value="1"/>
</dbReference>
<evidence type="ECO:0000256" key="2">
    <source>
        <dbReference type="ARBA" id="ARBA00022741"/>
    </source>
</evidence>
<dbReference type="PROSITE" id="PS00211">
    <property type="entry name" value="ABC_TRANSPORTER_1"/>
    <property type="match status" value="1"/>
</dbReference>
<dbReference type="InterPro" id="IPR015854">
    <property type="entry name" value="ABC_transpr_LolD-like"/>
</dbReference>
<comment type="caution">
    <text evidence="5">The sequence shown here is derived from an EMBL/GenBank/DDBJ whole genome shotgun (WGS) entry which is preliminary data.</text>
</comment>
<dbReference type="GO" id="GO:0005886">
    <property type="term" value="C:plasma membrane"/>
    <property type="evidence" value="ECO:0007669"/>
    <property type="project" value="TreeGrafter"/>
</dbReference>
<dbReference type="InterPro" id="IPR003439">
    <property type="entry name" value="ABC_transporter-like_ATP-bd"/>
</dbReference>
<dbReference type="Gene3D" id="3.40.50.300">
    <property type="entry name" value="P-loop containing nucleotide triphosphate hydrolases"/>
    <property type="match status" value="1"/>
</dbReference>
<dbReference type="SMART" id="SM00382">
    <property type="entry name" value="AAA"/>
    <property type="match status" value="1"/>
</dbReference>
<dbReference type="GO" id="GO:0098796">
    <property type="term" value="C:membrane protein complex"/>
    <property type="evidence" value="ECO:0007669"/>
    <property type="project" value="UniProtKB-ARBA"/>
</dbReference>
<name>A0A6L9S8K4_9ACTN</name>
<dbReference type="InterPro" id="IPR027417">
    <property type="entry name" value="P-loop_NTPase"/>
</dbReference>
<evidence type="ECO:0000313" key="5">
    <source>
        <dbReference type="EMBL" id="NEE00922.1"/>
    </source>
</evidence>
<keyword evidence="1" id="KW-0813">Transport</keyword>
<dbReference type="AlphaFoldDB" id="A0A6L9S8K4"/>
<organism evidence="5 6">
    <name type="scientific">Phytoactinopolyspora halotolerans</name>
    <dbReference type="NCBI Taxonomy" id="1981512"/>
    <lineage>
        <taxon>Bacteria</taxon>
        <taxon>Bacillati</taxon>
        <taxon>Actinomycetota</taxon>
        <taxon>Actinomycetes</taxon>
        <taxon>Jiangellales</taxon>
        <taxon>Jiangellaceae</taxon>
        <taxon>Phytoactinopolyspora</taxon>
    </lineage>
</organism>
<dbReference type="EMBL" id="JAAGOA010000007">
    <property type="protein sequence ID" value="NEE00922.1"/>
    <property type="molecule type" value="Genomic_DNA"/>
</dbReference>